<dbReference type="InterPro" id="IPR056572">
    <property type="entry name" value="Zn_ribbon_PaaD"/>
</dbReference>
<comment type="caution">
    <text evidence="3">The sequence shown here is derived from an EMBL/GenBank/DDBJ whole genome shotgun (WGS) entry which is preliminary data.</text>
</comment>
<organism evidence="3 4">
    <name type="scientific">Cupriavidus agavae</name>
    <dbReference type="NCBI Taxonomy" id="1001822"/>
    <lineage>
        <taxon>Bacteria</taxon>
        <taxon>Pseudomonadati</taxon>
        <taxon>Pseudomonadota</taxon>
        <taxon>Betaproteobacteria</taxon>
        <taxon>Burkholderiales</taxon>
        <taxon>Burkholderiaceae</taxon>
        <taxon>Cupriavidus</taxon>
    </lineage>
</organism>
<name>A0A4Q7RBF3_9BURK</name>
<feature type="domain" description="MIP18 family-like" evidence="1">
    <location>
        <begin position="31"/>
        <end position="92"/>
    </location>
</feature>
<dbReference type="InterPro" id="IPR052339">
    <property type="entry name" value="Fe-S_Maturation_MIP18"/>
</dbReference>
<evidence type="ECO:0000259" key="1">
    <source>
        <dbReference type="Pfam" id="PF01883"/>
    </source>
</evidence>
<dbReference type="Proteomes" id="UP000291078">
    <property type="component" value="Unassembled WGS sequence"/>
</dbReference>
<dbReference type="Gene3D" id="3.30.300.130">
    <property type="entry name" value="Fe-S cluster assembly (FSCA)"/>
    <property type="match status" value="1"/>
</dbReference>
<protein>
    <submittedName>
        <fullName evidence="3">Ring-1,2-phenylacetyl-CoA epoxidase subunit PaaD</fullName>
    </submittedName>
</protein>
<sequence>MPALMPTSPFAPGFAPTTAPESSAARLAHAWAALEAVPDPEIPVVSIRDLGILRDVALAGDGMTIEATITPTYSGCPAMGQIEEDVGRALDAAGLAPWRVRTVLAPAWTTDWITEAGRASLRAFGIAPPGRCGSAAPRADNVRPLRFVPRAPASAEVACPRCGSVHTQELARFASTACKALYRCLDCREPFDYFKPY</sequence>
<feature type="domain" description="PaaD zinc beta ribbon" evidence="2">
    <location>
        <begin position="154"/>
        <end position="195"/>
    </location>
</feature>
<dbReference type="InterPro" id="IPR002744">
    <property type="entry name" value="MIP18-like"/>
</dbReference>
<dbReference type="PANTHER" id="PTHR42831:SF3">
    <property type="entry name" value="1,2-PHENYLACETYL-COA EPOXIDASE, SUBUNIT D-RELATED"/>
    <property type="match status" value="1"/>
</dbReference>
<proteinExistence type="predicted"/>
<dbReference type="InterPro" id="IPR034904">
    <property type="entry name" value="FSCA_dom_sf"/>
</dbReference>
<dbReference type="EMBL" id="SGXM01000011">
    <property type="protein sequence ID" value="RZT29677.1"/>
    <property type="molecule type" value="Genomic_DNA"/>
</dbReference>
<dbReference type="PANTHER" id="PTHR42831">
    <property type="entry name" value="FE-S PROTEIN MATURATION AUXILIARY FACTOR YITW"/>
    <property type="match status" value="1"/>
</dbReference>
<dbReference type="Pfam" id="PF23451">
    <property type="entry name" value="Zn_ribbon_PaaD"/>
    <property type="match status" value="1"/>
</dbReference>
<dbReference type="NCBIfam" id="TIGR02159">
    <property type="entry name" value="PA_CoA_Oxy4"/>
    <property type="match status" value="1"/>
</dbReference>
<dbReference type="RefSeq" id="WP_130393766.1">
    <property type="nucleotide sequence ID" value="NZ_SGXM01000011.1"/>
</dbReference>
<reference evidence="3 4" key="1">
    <citation type="journal article" date="2015" name="Stand. Genomic Sci.">
        <title>Genomic Encyclopedia of Bacterial and Archaeal Type Strains, Phase III: the genomes of soil and plant-associated and newly described type strains.</title>
        <authorList>
            <person name="Whitman W.B."/>
            <person name="Woyke T."/>
            <person name="Klenk H.P."/>
            <person name="Zhou Y."/>
            <person name="Lilburn T.G."/>
            <person name="Beck B.J."/>
            <person name="De Vos P."/>
            <person name="Vandamme P."/>
            <person name="Eisen J.A."/>
            <person name="Garrity G."/>
            <person name="Hugenholtz P."/>
            <person name="Kyrpides N.C."/>
        </authorList>
    </citation>
    <scope>NUCLEOTIDE SEQUENCE [LARGE SCALE GENOMIC DNA]</scope>
    <source>
        <strain evidence="3 4">ASC-9842</strain>
    </source>
</reference>
<dbReference type="InterPro" id="IPR011883">
    <property type="entry name" value="PaaD-like"/>
</dbReference>
<dbReference type="Pfam" id="PF01883">
    <property type="entry name" value="FeS_assembly_P"/>
    <property type="match status" value="1"/>
</dbReference>
<dbReference type="AlphaFoldDB" id="A0A4Q7RBF3"/>
<dbReference type="OrthoDB" id="3684942at2"/>
<evidence type="ECO:0000313" key="4">
    <source>
        <dbReference type="Proteomes" id="UP000291078"/>
    </source>
</evidence>
<evidence type="ECO:0000313" key="3">
    <source>
        <dbReference type="EMBL" id="RZT29677.1"/>
    </source>
</evidence>
<dbReference type="SUPFAM" id="SSF117916">
    <property type="entry name" value="Fe-S cluster assembly (FSCA) domain-like"/>
    <property type="match status" value="1"/>
</dbReference>
<evidence type="ECO:0000259" key="2">
    <source>
        <dbReference type="Pfam" id="PF23451"/>
    </source>
</evidence>
<gene>
    <name evidence="3" type="ORF">EV147_4878</name>
</gene>
<accession>A0A4Q7RBF3</accession>
<keyword evidence="4" id="KW-1185">Reference proteome</keyword>